<keyword evidence="4" id="KW-1185">Reference proteome</keyword>
<dbReference type="SUPFAM" id="SSF55383">
    <property type="entry name" value="Copper amine oxidase, domain N"/>
    <property type="match status" value="1"/>
</dbReference>
<evidence type="ECO:0000313" key="4">
    <source>
        <dbReference type="Proteomes" id="UP000637643"/>
    </source>
</evidence>
<comment type="caution">
    <text evidence="3">The sequence shown here is derived from an EMBL/GenBank/DDBJ whole genome shotgun (WGS) entry which is preliminary data.</text>
</comment>
<dbReference type="InterPro" id="IPR036582">
    <property type="entry name" value="Mao_N_sf"/>
</dbReference>
<dbReference type="RefSeq" id="WP_189022909.1">
    <property type="nucleotide sequence ID" value="NZ_BMKR01000004.1"/>
</dbReference>
<feature type="chain" id="PRO_5038115203" description="Copper amine oxidase-like N-terminal domain-containing protein" evidence="1">
    <location>
        <begin position="29"/>
        <end position="253"/>
    </location>
</feature>
<proteinExistence type="predicted"/>
<organism evidence="3 4">
    <name type="scientific">Paenibacillus albidus</name>
    <dbReference type="NCBI Taxonomy" id="2041023"/>
    <lineage>
        <taxon>Bacteria</taxon>
        <taxon>Bacillati</taxon>
        <taxon>Bacillota</taxon>
        <taxon>Bacilli</taxon>
        <taxon>Bacillales</taxon>
        <taxon>Paenibacillaceae</taxon>
        <taxon>Paenibacillus</taxon>
    </lineage>
</organism>
<protein>
    <recommendedName>
        <fullName evidence="2">Copper amine oxidase-like N-terminal domain-containing protein</fullName>
    </recommendedName>
</protein>
<name>A0A917FDV5_9BACL</name>
<gene>
    <name evidence="3" type="ORF">GCM10010912_11980</name>
</gene>
<dbReference type="Pfam" id="PF07833">
    <property type="entry name" value="Cu_amine_oxidN1"/>
    <property type="match status" value="1"/>
</dbReference>
<feature type="signal peptide" evidence="1">
    <location>
        <begin position="1"/>
        <end position="28"/>
    </location>
</feature>
<accession>A0A917FDV5</accession>
<dbReference type="InterPro" id="IPR012854">
    <property type="entry name" value="Cu_amine_oxidase-like_N"/>
</dbReference>
<sequence length="253" mass="27175">MNKIAAVILSFILLATGSWSLTAGKVSAASGTAGIILNGQALKFDGPVPYRSGSTLMIPLRETAEALRYKTTYQQDKGTIQLVSPQLKVEFKLEVQELTLNGTDKVPFKGSAVFKYDRVYVPLSFFSALGFVTGYDEAANLAQIYSPDVTAGAIAGLLSAGKYQELQERFFSEALKLDAPALQQSWEGIVLPGGNYLGVKTTQSSRSEDQMTIQSVLSFSGAEAELELLLDGSGKLIELRLTPVSSSPNHDLP</sequence>
<feature type="domain" description="Copper amine oxidase-like N-terminal" evidence="2">
    <location>
        <begin position="37"/>
        <end position="140"/>
    </location>
</feature>
<reference evidence="3" key="1">
    <citation type="journal article" date="2014" name="Int. J. Syst. Evol. Microbiol.">
        <title>Complete genome sequence of Corynebacterium casei LMG S-19264T (=DSM 44701T), isolated from a smear-ripened cheese.</title>
        <authorList>
            <consortium name="US DOE Joint Genome Institute (JGI-PGF)"/>
            <person name="Walter F."/>
            <person name="Albersmeier A."/>
            <person name="Kalinowski J."/>
            <person name="Ruckert C."/>
        </authorList>
    </citation>
    <scope>NUCLEOTIDE SEQUENCE</scope>
    <source>
        <strain evidence="3">CGMCC 1.16134</strain>
    </source>
</reference>
<dbReference type="Proteomes" id="UP000637643">
    <property type="component" value="Unassembled WGS sequence"/>
</dbReference>
<evidence type="ECO:0000313" key="3">
    <source>
        <dbReference type="EMBL" id="GGF68540.1"/>
    </source>
</evidence>
<dbReference type="AlphaFoldDB" id="A0A917FDV5"/>
<dbReference type="EMBL" id="BMKR01000004">
    <property type="protein sequence ID" value="GGF68540.1"/>
    <property type="molecule type" value="Genomic_DNA"/>
</dbReference>
<reference evidence="3" key="2">
    <citation type="submission" date="2020-09" db="EMBL/GenBank/DDBJ databases">
        <authorList>
            <person name="Sun Q."/>
            <person name="Zhou Y."/>
        </authorList>
    </citation>
    <scope>NUCLEOTIDE SEQUENCE</scope>
    <source>
        <strain evidence="3">CGMCC 1.16134</strain>
    </source>
</reference>
<evidence type="ECO:0000256" key="1">
    <source>
        <dbReference type="SAM" id="SignalP"/>
    </source>
</evidence>
<dbReference type="Gene3D" id="3.30.457.10">
    <property type="entry name" value="Copper amine oxidase-like, N-terminal domain"/>
    <property type="match status" value="1"/>
</dbReference>
<keyword evidence="1" id="KW-0732">Signal</keyword>
<evidence type="ECO:0000259" key="2">
    <source>
        <dbReference type="Pfam" id="PF07833"/>
    </source>
</evidence>